<gene>
    <name evidence="2" type="ORF">A1355_24030</name>
</gene>
<feature type="domain" description="Chemotaxis methyl-accepting receptor HlyB-like 4HB MCP" evidence="1">
    <location>
        <begin position="2"/>
        <end position="158"/>
    </location>
</feature>
<dbReference type="Pfam" id="PF12729">
    <property type="entry name" value="4HB_MCP_1"/>
    <property type="match status" value="1"/>
</dbReference>
<sequence length="165" mass="18275">MTSLIVFMALLAVAVGGSGLLGINAVVESMDNTYRGKVVPGQLLAKMLQLNNDNRTNIMLALQHDPTSPHAKLHDHPLSLHIEATETNRKQMADLLDEYQKLPIGPEEKALLDQYLSARDVYRQNASNPAWDAIKAGNFELGHRLLLTQVNPEFKKLQAIGEQLL</sequence>
<name>A0A177NR76_9GAMM</name>
<comment type="caution">
    <text evidence="2">The sequence shown here is derived from an EMBL/GenBank/DDBJ whole genome shotgun (WGS) entry which is preliminary data.</text>
</comment>
<dbReference type="STRING" id="702114.A1355_24030"/>
<dbReference type="AlphaFoldDB" id="A0A177NR76"/>
<keyword evidence="3" id="KW-1185">Reference proteome</keyword>
<dbReference type="EMBL" id="LUUK01000139">
    <property type="protein sequence ID" value="OAI20372.1"/>
    <property type="molecule type" value="Genomic_DNA"/>
</dbReference>
<organism evidence="2 3">
    <name type="scientific">Methylomonas koyamae</name>
    <dbReference type="NCBI Taxonomy" id="702114"/>
    <lineage>
        <taxon>Bacteria</taxon>
        <taxon>Pseudomonadati</taxon>
        <taxon>Pseudomonadota</taxon>
        <taxon>Gammaproteobacteria</taxon>
        <taxon>Methylococcales</taxon>
        <taxon>Methylococcaceae</taxon>
        <taxon>Methylomonas</taxon>
    </lineage>
</organism>
<evidence type="ECO:0000313" key="2">
    <source>
        <dbReference type="EMBL" id="OAI20372.1"/>
    </source>
</evidence>
<dbReference type="InterPro" id="IPR024478">
    <property type="entry name" value="HlyB_4HB_MCP"/>
</dbReference>
<evidence type="ECO:0000259" key="1">
    <source>
        <dbReference type="Pfam" id="PF12729"/>
    </source>
</evidence>
<protein>
    <recommendedName>
        <fullName evidence="1">Chemotaxis methyl-accepting receptor HlyB-like 4HB MCP domain-containing protein</fullName>
    </recommendedName>
</protein>
<dbReference type="Proteomes" id="UP000077628">
    <property type="component" value="Unassembled WGS sequence"/>
</dbReference>
<proteinExistence type="predicted"/>
<evidence type="ECO:0000313" key="3">
    <source>
        <dbReference type="Proteomes" id="UP000077628"/>
    </source>
</evidence>
<reference evidence="3" key="1">
    <citation type="submission" date="2016-03" db="EMBL/GenBank/DDBJ databases">
        <authorList>
            <person name="Heylen K."/>
            <person name="De Vos P."/>
            <person name="Vekeman B."/>
        </authorList>
    </citation>
    <scope>NUCLEOTIDE SEQUENCE [LARGE SCALE GENOMIC DNA]</scope>
    <source>
        <strain evidence="3">R-45383</strain>
    </source>
</reference>
<accession>A0A177NR76</accession>